<dbReference type="InterPro" id="IPR000014">
    <property type="entry name" value="PAS"/>
</dbReference>
<comment type="caution">
    <text evidence="10">The sequence shown here is derived from an EMBL/GenBank/DDBJ whole genome shotgun (WGS) entry which is preliminary data.</text>
</comment>
<keyword evidence="4" id="KW-0808">Transferase</keyword>
<feature type="domain" description="Histidine kinase" evidence="8">
    <location>
        <begin position="315"/>
        <end position="539"/>
    </location>
</feature>
<dbReference type="AlphaFoldDB" id="A0A939GBU2"/>
<dbReference type="Pfam" id="PF08448">
    <property type="entry name" value="PAS_4"/>
    <property type="match status" value="2"/>
</dbReference>
<evidence type="ECO:0000256" key="5">
    <source>
        <dbReference type="ARBA" id="ARBA00022777"/>
    </source>
</evidence>
<dbReference type="PANTHER" id="PTHR42878:SF15">
    <property type="entry name" value="BACTERIOPHYTOCHROME"/>
    <property type="match status" value="1"/>
</dbReference>
<accession>A0A939GBU2</accession>
<dbReference type="EC" id="2.7.13.3" evidence="2"/>
<dbReference type="Gene3D" id="1.10.287.130">
    <property type="match status" value="1"/>
</dbReference>
<evidence type="ECO:0000256" key="3">
    <source>
        <dbReference type="ARBA" id="ARBA00022553"/>
    </source>
</evidence>
<dbReference type="RefSeq" id="WP_207337703.1">
    <property type="nucleotide sequence ID" value="NZ_JAFMYU010000022.1"/>
</dbReference>
<dbReference type="InterPro" id="IPR004358">
    <property type="entry name" value="Sig_transdc_His_kin-like_C"/>
</dbReference>
<dbReference type="PROSITE" id="PS50109">
    <property type="entry name" value="HIS_KIN"/>
    <property type="match status" value="1"/>
</dbReference>
<dbReference type="Pfam" id="PF02518">
    <property type="entry name" value="HATPase_c"/>
    <property type="match status" value="1"/>
</dbReference>
<keyword evidence="7" id="KW-0175">Coiled coil</keyword>
<evidence type="ECO:0000313" key="10">
    <source>
        <dbReference type="EMBL" id="MBO0933737.1"/>
    </source>
</evidence>
<keyword evidence="6" id="KW-0472">Membrane</keyword>
<evidence type="ECO:0000256" key="6">
    <source>
        <dbReference type="ARBA" id="ARBA00023136"/>
    </source>
</evidence>
<dbReference type="InterPro" id="IPR005467">
    <property type="entry name" value="His_kinase_dom"/>
</dbReference>
<dbReference type="SUPFAM" id="SSF55874">
    <property type="entry name" value="ATPase domain of HSP90 chaperone/DNA topoisomerase II/histidine kinase"/>
    <property type="match status" value="1"/>
</dbReference>
<dbReference type="InterPro" id="IPR050351">
    <property type="entry name" value="BphY/WalK/GraS-like"/>
</dbReference>
<evidence type="ECO:0000313" key="11">
    <source>
        <dbReference type="Proteomes" id="UP000664795"/>
    </source>
</evidence>
<keyword evidence="11" id="KW-1185">Reference proteome</keyword>
<dbReference type="PROSITE" id="PS50112">
    <property type="entry name" value="PAS"/>
    <property type="match status" value="1"/>
</dbReference>
<organism evidence="10 11">
    <name type="scientific">Fibrella aquatilis</name>
    <dbReference type="NCBI Taxonomy" id="2817059"/>
    <lineage>
        <taxon>Bacteria</taxon>
        <taxon>Pseudomonadati</taxon>
        <taxon>Bacteroidota</taxon>
        <taxon>Cytophagia</taxon>
        <taxon>Cytophagales</taxon>
        <taxon>Spirosomataceae</taxon>
        <taxon>Fibrella</taxon>
    </lineage>
</organism>
<dbReference type="PRINTS" id="PR00344">
    <property type="entry name" value="BCTRLSENSOR"/>
</dbReference>
<dbReference type="FunFam" id="3.30.565.10:FF:000006">
    <property type="entry name" value="Sensor histidine kinase WalK"/>
    <property type="match status" value="1"/>
</dbReference>
<dbReference type="InterPro" id="IPR036097">
    <property type="entry name" value="HisK_dim/P_sf"/>
</dbReference>
<dbReference type="NCBIfam" id="TIGR00229">
    <property type="entry name" value="sensory_box"/>
    <property type="match status" value="1"/>
</dbReference>
<protein>
    <recommendedName>
        <fullName evidence="2">histidine kinase</fullName>
        <ecNumber evidence="2">2.7.13.3</ecNumber>
    </recommendedName>
</protein>
<comment type="catalytic activity">
    <reaction evidence="1">
        <text>ATP + protein L-histidine = ADP + protein N-phospho-L-histidine.</text>
        <dbReference type="EC" id="2.7.13.3"/>
    </reaction>
</comment>
<evidence type="ECO:0000259" key="8">
    <source>
        <dbReference type="PROSITE" id="PS50109"/>
    </source>
</evidence>
<dbReference type="CDD" id="cd00082">
    <property type="entry name" value="HisKA"/>
    <property type="match status" value="1"/>
</dbReference>
<dbReference type="SUPFAM" id="SSF55785">
    <property type="entry name" value="PYP-like sensor domain (PAS domain)"/>
    <property type="match status" value="2"/>
</dbReference>
<keyword evidence="5" id="KW-0418">Kinase</keyword>
<name>A0A939GBU2_9BACT</name>
<dbReference type="PANTHER" id="PTHR42878">
    <property type="entry name" value="TWO-COMPONENT HISTIDINE KINASE"/>
    <property type="match status" value="1"/>
</dbReference>
<dbReference type="SUPFAM" id="SSF47384">
    <property type="entry name" value="Homodimeric domain of signal transducing histidine kinase"/>
    <property type="match status" value="1"/>
</dbReference>
<keyword evidence="3" id="KW-0597">Phosphoprotein</keyword>
<dbReference type="EMBL" id="JAFMYU010000022">
    <property type="protein sequence ID" value="MBO0933737.1"/>
    <property type="molecule type" value="Genomic_DNA"/>
</dbReference>
<reference evidence="10 11" key="1">
    <citation type="submission" date="2021-03" db="EMBL/GenBank/DDBJ databases">
        <title>Fibrella sp. HMF5036 genome sequencing and assembly.</title>
        <authorList>
            <person name="Kang H."/>
            <person name="Kim H."/>
            <person name="Bae S."/>
            <person name="Joh K."/>
        </authorList>
    </citation>
    <scope>NUCLEOTIDE SEQUENCE [LARGE SCALE GENOMIC DNA]</scope>
    <source>
        <strain evidence="10 11">HMF5036</strain>
    </source>
</reference>
<evidence type="ECO:0000256" key="1">
    <source>
        <dbReference type="ARBA" id="ARBA00000085"/>
    </source>
</evidence>
<evidence type="ECO:0000259" key="9">
    <source>
        <dbReference type="PROSITE" id="PS50112"/>
    </source>
</evidence>
<dbReference type="SMART" id="SM00387">
    <property type="entry name" value="HATPase_c"/>
    <property type="match status" value="1"/>
</dbReference>
<dbReference type="SMART" id="SM00388">
    <property type="entry name" value="HisKA"/>
    <property type="match status" value="1"/>
</dbReference>
<dbReference type="Gene3D" id="3.30.565.10">
    <property type="entry name" value="Histidine kinase-like ATPase, C-terminal domain"/>
    <property type="match status" value="1"/>
</dbReference>
<dbReference type="InterPro" id="IPR003661">
    <property type="entry name" value="HisK_dim/P_dom"/>
</dbReference>
<evidence type="ECO:0000256" key="4">
    <source>
        <dbReference type="ARBA" id="ARBA00022679"/>
    </source>
</evidence>
<gene>
    <name evidence="10" type="ORF">J2I48_22205</name>
</gene>
<dbReference type="GO" id="GO:0007234">
    <property type="term" value="P:osmosensory signaling via phosphorelay pathway"/>
    <property type="evidence" value="ECO:0007669"/>
    <property type="project" value="TreeGrafter"/>
</dbReference>
<dbReference type="InterPro" id="IPR013656">
    <property type="entry name" value="PAS_4"/>
</dbReference>
<dbReference type="GO" id="GO:0000155">
    <property type="term" value="F:phosphorelay sensor kinase activity"/>
    <property type="evidence" value="ECO:0007669"/>
    <property type="project" value="InterPro"/>
</dbReference>
<feature type="coiled-coil region" evidence="7">
    <location>
        <begin position="267"/>
        <end position="301"/>
    </location>
</feature>
<dbReference type="SMART" id="SM00091">
    <property type="entry name" value="PAS"/>
    <property type="match status" value="2"/>
</dbReference>
<evidence type="ECO:0000256" key="2">
    <source>
        <dbReference type="ARBA" id="ARBA00012438"/>
    </source>
</evidence>
<evidence type="ECO:0000256" key="7">
    <source>
        <dbReference type="SAM" id="Coils"/>
    </source>
</evidence>
<dbReference type="CDD" id="cd00130">
    <property type="entry name" value="PAS"/>
    <property type="match status" value="1"/>
</dbReference>
<sequence>MNLSSININGVPLQLTTLFNQAPLSIAIYEGPTHLITLANPSYCNDAGRTANELIGKPFLSAFPELASQGFGSILDGVFTTGQPYIADGRGIALNWNGRQELTFHKFTFQPIKDDLGGIIGIFSVSQEVTDQVLARQRADHDQQLLHAVFTQTPLGVGVFDGPGYIIEFANPAVCELWGRTPNQVLGQKLFEALPEVAGQGFEELLDGVRTTGVPFVGNGLPAQLDRNGQRETVYFDFVYKPMLEADGTIRRVMVVATEVTQTMQARQALEASEARYRLLAEELEQRVNVRTAELQQANKNLESSNFDLMQFASVASHDLKEPLRKIQAFGTILQSTADTKLDETERDYFQRMITATGRMQALVDDVLNLSKLSNQYTIFAETDLNAVLAQLVDDLDVTIRERGASIEVSPLPTLPANTGQLHQLFQNLISNAMKFSTDRPPVIQITQHDMNKQAALAAGLPPARYVRIDVRDNGIGFDTAYQDKIFGIFQRLHGARFGGTGIGLAICKKIVENHQGRITVDSTPGQGSTFHVWLPMKQ</sequence>
<dbReference type="InterPro" id="IPR036890">
    <property type="entry name" value="HATPase_C_sf"/>
</dbReference>
<dbReference type="InterPro" id="IPR035965">
    <property type="entry name" value="PAS-like_dom_sf"/>
</dbReference>
<dbReference type="Proteomes" id="UP000664795">
    <property type="component" value="Unassembled WGS sequence"/>
</dbReference>
<dbReference type="InterPro" id="IPR003594">
    <property type="entry name" value="HATPase_dom"/>
</dbReference>
<dbReference type="GO" id="GO:0030295">
    <property type="term" value="F:protein kinase activator activity"/>
    <property type="evidence" value="ECO:0007669"/>
    <property type="project" value="TreeGrafter"/>
</dbReference>
<dbReference type="GO" id="GO:0000156">
    <property type="term" value="F:phosphorelay response regulator activity"/>
    <property type="evidence" value="ECO:0007669"/>
    <property type="project" value="TreeGrafter"/>
</dbReference>
<proteinExistence type="predicted"/>
<dbReference type="GO" id="GO:0016020">
    <property type="term" value="C:membrane"/>
    <property type="evidence" value="ECO:0007669"/>
    <property type="project" value="UniProtKB-SubCell"/>
</dbReference>
<dbReference type="Pfam" id="PF00512">
    <property type="entry name" value="HisKA"/>
    <property type="match status" value="1"/>
</dbReference>
<feature type="domain" description="PAS" evidence="9">
    <location>
        <begin position="142"/>
        <end position="191"/>
    </location>
</feature>
<dbReference type="Gene3D" id="3.30.450.20">
    <property type="entry name" value="PAS domain"/>
    <property type="match status" value="2"/>
</dbReference>